<dbReference type="RefSeq" id="WP_117326885.1">
    <property type="nucleotide sequence ID" value="NZ_QVTE01000031.1"/>
</dbReference>
<name>A0A372LMZ0_9BACI</name>
<proteinExistence type="predicted"/>
<evidence type="ECO:0000313" key="2">
    <source>
        <dbReference type="Proteomes" id="UP000264541"/>
    </source>
</evidence>
<dbReference type="AlphaFoldDB" id="A0A372LMZ0"/>
<reference evidence="1 2" key="1">
    <citation type="submission" date="2018-08" db="EMBL/GenBank/DDBJ databases">
        <title>Bacillus chawlae sp. nov., Bacillus glennii sp. nov., and Bacillus saganii sp. nov. Isolated from the Vehicle Assembly Building at Kennedy Space Center where the Viking Spacecraft were Assembled.</title>
        <authorList>
            <person name="Seuylemezian A."/>
            <person name="Vaishampayan P."/>
        </authorList>
    </citation>
    <scope>NUCLEOTIDE SEQUENCE [LARGE SCALE GENOMIC DNA]</scope>
    <source>
        <strain evidence="1 2">V47-23a</strain>
    </source>
</reference>
<dbReference type="NCBIfam" id="TIGR04019">
    <property type="entry name" value="B_thiol_YtxJ"/>
    <property type="match status" value="1"/>
</dbReference>
<comment type="caution">
    <text evidence="1">The sequence shown here is derived from an EMBL/GenBank/DDBJ whole genome shotgun (WGS) entry which is preliminary data.</text>
</comment>
<evidence type="ECO:0000313" key="1">
    <source>
        <dbReference type="EMBL" id="RFU68762.1"/>
    </source>
</evidence>
<protein>
    <submittedName>
        <fullName evidence="1">Bacillithiol system redox-active protein YtxJ</fullName>
    </submittedName>
</protein>
<dbReference type="EMBL" id="QVTE01000031">
    <property type="protein sequence ID" value="RFU68762.1"/>
    <property type="molecule type" value="Genomic_DNA"/>
</dbReference>
<dbReference type="InterPro" id="IPR022551">
    <property type="entry name" value="BrxC"/>
</dbReference>
<dbReference type="Gene3D" id="3.40.30.10">
    <property type="entry name" value="Glutaredoxin"/>
    <property type="match status" value="1"/>
</dbReference>
<sequence>MQPLSTVKIQTKEQFEELVKKESFLILKHSLTCPISQEAFDEYQSFVQDHQEFNTAYLAVQEARPLSNEIAENFGIKHESPQAILFRDGKPVWNASHWKITYDSLSNAIKGE</sequence>
<dbReference type="OrthoDB" id="677051at2"/>
<dbReference type="InterPro" id="IPR036249">
    <property type="entry name" value="Thioredoxin-like_sf"/>
</dbReference>
<dbReference type="Proteomes" id="UP000264541">
    <property type="component" value="Unassembled WGS sequence"/>
</dbReference>
<dbReference type="Pfam" id="PF11009">
    <property type="entry name" value="BrxC"/>
    <property type="match status" value="1"/>
</dbReference>
<organism evidence="1 2">
    <name type="scientific">Peribacillus saganii</name>
    <dbReference type="NCBI Taxonomy" id="2303992"/>
    <lineage>
        <taxon>Bacteria</taxon>
        <taxon>Bacillati</taxon>
        <taxon>Bacillota</taxon>
        <taxon>Bacilli</taxon>
        <taxon>Bacillales</taxon>
        <taxon>Bacillaceae</taxon>
        <taxon>Peribacillus</taxon>
    </lineage>
</organism>
<keyword evidence="2" id="KW-1185">Reference proteome</keyword>
<gene>
    <name evidence="1" type="primary">ytxJ</name>
    <name evidence="1" type="ORF">D0469_11465</name>
</gene>
<accession>A0A372LMZ0</accession>
<dbReference type="SUPFAM" id="SSF52833">
    <property type="entry name" value="Thioredoxin-like"/>
    <property type="match status" value="1"/>
</dbReference>